<evidence type="ECO:0000256" key="8">
    <source>
        <dbReference type="ARBA" id="ARBA00023136"/>
    </source>
</evidence>
<proteinExistence type="inferred from homology"/>
<keyword evidence="2 10" id="KW-0444">Lipid biosynthesis</keyword>
<dbReference type="PROSITE" id="PS01188">
    <property type="entry name" value="ELO"/>
    <property type="match status" value="1"/>
</dbReference>
<dbReference type="EMBL" id="OA882171">
    <property type="protein sequence ID" value="CAD7273468.1"/>
    <property type="molecule type" value="Genomic_DNA"/>
</dbReference>
<evidence type="ECO:0000256" key="3">
    <source>
        <dbReference type="ARBA" id="ARBA00022679"/>
    </source>
</evidence>
<feature type="transmembrane region" description="Helical" evidence="10">
    <location>
        <begin position="115"/>
        <end position="138"/>
    </location>
</feature>
<keyword evidence="12" id="KW-1185">Reference proteome</keyword>
<comment type="subcellular location">
    <subcellularLocation>
        <location evidence="1">Membrane</location>
        <topology evidence="1">Multi-pass membrane protein</topology>
    </subcellularLocation>
</comment>
<dbReference type="Pfam" id="PF01151">
    <property type="entry name" value="ELO"/>
    <property type="match status" value="1"/>
</dbReference>
<sequence length="289" mass="33587">MISARNITADFSQSDIYWFERNFDSYAGRRFLESNWPLAFGTIALYISFVFAGPAYMKRRERFEVRIPLILWNVLLASFSIFGTFRTAPHFFRSLSTRGLHCIVCDNGFFQQPVVGFWCYMFTLSKLVELGDTVFIVLRKQPLIFLHWYHHITVLLFCWHGNSEFSSTGQFFGFMNFTVHSLMYTYYALKAARIKLPTVIAFFITSFQLSQMVVGIIGNCLAFSFKNAGLPCNISNLSLKLAFIMYFSYFVLFVNFFYRTYFKRGAKRSVVAKTEQVICQAQILAKKAM</sequence>
<dbReference type="GO" id="GO:0034626">
    <property type="term" value="P:fatty acid elongation, polyunsaturated fatty acid"/>
    <property type="evidence" value="ECO:0007669"/>
    <property type="project" value="TreeGrafter"/>
</dbReference>
<dbReference type="EMBL" id="CAJPEX010000134">
    <property type="protein sequence ID" value="CAG0913620.1"/>
    <property type="molecule type" value="Genomic_DNA"/>
</dbReference>
<dbReference type="EC" id="2.3.1.199" evidence="10"/>
<gene>
    <name evidence="11" type="ORF">NMOB1V02_LOCUS1352</name>
</gene>
<dbReference type="PANTHER" id="PTHR11157">
    <property type="entry name" value="FATTY ACID ACYL TRANSFERASE-RELATED"/>
    <property type="match status" value="1"/>
</dbReference>
<feature type="transmembrane region" description="Helical" evidence="10">
    <location>
        <begin position="199"/>
        <end position="225"/>
    </location>
</feature>
<evidence type="ECO:0000256" key="9">
    <source>
        <dbReference type="ARBA" id="ARBA00023160"/>
    </source>
</evidence>
<dbReference type="InterPro" id="IPR002076">
    <property type="entry name" value="ELO_fam"/>
</dbReference>
<name>A0A7R9BE27_9CRUS</name>
<comment type="similarity">
    <text evidence="10">Belongs to the ELO family.</text>
</comment>
<keyword evidence="6 10" id="KW-1133">Transmembrane helix</keyword>
<feature type="transmembrane region" description="Helical" evidence="10">
    <location>
        <begin position="168"/>
        <end position="187"/>
    </location>
</feature>
<evidence type="ECO:0000256" key="6">
    <source>
        <dbReference type="ARBA" id="ARBA00022989"/>
    </source>
</evidence>
<comment type="catalytic activity">
    <reaction evidence="10">
        <text>a very-long-chain acyl-CoA + malonyl-CoA + H(+) = a very-long-chain 3-oxoacyl-CoA + CO2 + CoA</text>
        <dbReference type="Rhea" id="RHEA:32727"/>
        <dbReference type="ChEBI" id="CHEBI:15378"/>
        <dbReference type="ChEBI" id="CHEBI:16526"/>
        <dbReference type="ChEBI" id="CHEBI:57287"/>
        <dbReference type="ChEBI" id="CHEBI:57384"/>
        <dbReference type="ChEBI" id="CHEBI:90725"/>
        <dbReference type="ChEBI" id="CHEBI:90736"/>
        <dbReference type="EC" id="2.3.1.199"/>
    </reaction>
</comment>
<dbReference type="GO" id="GO:0030148">
    <property type="term" value="P:sphingolipid biosynthetic process"/>
    <property type="evidence" value="ECO:0007669"/>
    <property type="project" value="TreeGrafter"/>
</dbReference>
<evidence type="ECO:0000313" key="12">
    <source>
        <dbReference type="Proteomes" id="UP000678499"/>
    </source>
</evidence>
<evidence type="ECO:0000256" key="4">
    <source>
        <dbReference type="ARBA" id="ARBA00022692"/>
    </source>
</evidence>
<dbReference type="Proteomes" id="UP000678499">
    <property type="component" value="Unassembled WGS sequence"/>
</dbReference>
<dbReference type="GO" id="GO:0042761">
    <property type="term" value="P:very long-chain fatty acid biosynthetic process"/>
    <property type="evidence" value="ECO:0007669"/>
    <property type="project" value="TreeGrafter"/>
</dbReference>
<feature type="transmembrane region" description="Helical" evidence="10">
    <location>
        <begin position="145"/>
        <end position="162"/>
    </location>
</feature>
<dbReference type="GO" id="GO:0009922">
    <property type="term" value="F:fatty acid elongase activity"/>
    <property type="evidence" value="ECO:0007669"/>
    <property type="project" value="UniProtKB-EC"/>
</dbReference>
<accession>A0A7R9BE27</accession>
<dbReference type="GO" id="GO:0034625">
    <property type="term" value="P:fatty acid elongation, monounsaturated fatty acid"/>
    <property type="evidence" value="ECO:0007669"/>
    <property type="project" value="TreeGrafter"/>
</dbReference>
<keyword evidence="3 10" id="KW-0808">Transferase</keyword>
<feature type="transmembrane region" description="Helical" evidence="10">
    <location>
        <begin position="69"/>
        <end position="88"/>
    </location>
</feature>
<feature type="transmembrane region" description="Helical" evidence="10">
    <location>
        <begin position="237"/>
        <end position="258"/>
    </location>
</feature>
<dbReference type="AlphaFoldDB" id="A0A7R9BE27"/>
<dbReference type="OrthoDB" id="10259681at2759"/>
<dbReference type="InterPro" id="IPR030457">
    <property type="entry name" value="ELO_CS"/>
</dbReference>
<protein>
    <recommendedName>
        <fullName evidence="10">Elongation of very long chain fatty acids protein</fullName>
        <ecNumber evidence="10">2.3.1.199</ecNumber>
    </recommendedName>
    <alternativeName>
        <fullName evidence="10">Very-long-chain 3-oxoacyl-CoA synthase</fullName>
    </alternativeName>
</protein>
<evidence type="ECO:0000313" key="11">
    <source>
        <dbReference type="EMBL" id="CAD7273468.1"/>
    </source>
</evidence>
<keyword evidence="8 10" id="KW-0472">Membrane</keyword>
<evidence type="ECO:0000256" key="2">
    <source>
        <dbReference type="ARBA" id="ARBA00022516"/>
    </source>
</evidence>
<keyword evidence="4 10" id="KW-0812">Transmembrane</keyword>
<dbReference type="GO" id="GO:0019367">
    <property type="term" value="P:fatty acid elongation, saturated fatty acid"/>
    <property type="evidence" value="ECO:0007669"/>
    <property type="project" value="TreeGrafter"/>
</dbReference>
<keyword evidence="5 10" id="KW-0276">Fatty acid metabolism</keyword>
<dbReference type="PANTHER" id="PTHR11157:SF17">
    <property type="entry name" value="ELONGATION OF VERY LONG CHAIN FATTY ACIDS PROTEIN 6"/>
    <property type="match status" value="1"/>
</dbReference>
<evidence type="ECO:0000256" key="7">
    <source>
        <dbReference type="ARBA" id="ARBA00023098"/>
    </source>
</evidence>
<feature type="transmembrane region" description="Helical" evidence="10">
    <location>
        <begin position="36"/>
        <end position="57"/>
    </location>
</feature>
<evidence type="ECO:0000256" key="5">
    <source>
        <dbReference type="ARBA" id="ARBA00022832"/>
    </source>
</evidence>
<evidence type="ECO:0000256" key="10">
    <source>
        <dbReference type="RuleBase" id="RU361115"/>
    </source>
</evidence>
<dbReference type="GO" id="GO:0005789">
    <property type="term" value="C:endoplasmic reticulum membrane"/>
    <property type="evidence" value="ECO:0007669"/>
    <property type="project" value="TreeGrafter"/>
</dbReference>
<evidence type="ECO:0000256" key="1">
    <source>
        <dbReference type="ARBA" id="ARBA00004141"/>
    </source>
</evidence>
<keyword evidence="7 10" id="KW-0443">Lipid metabolism</keyword>
<organism evidence="11">
    <name type="scientific">Notodromas monacha</name>
    <dbReference type="NCBI Taxonomy" id="399045"/>
    <lineage>
        <taxon>Eukaryota</taxon>
        <taxon>Metazoa</taxon>
        <taxon>Ecdysozoa</taxon>
        <taxon>Arthropoda</taxon>
        <taxon>Crustacea</taxon>
        <taxon>Oligostraca</taxon>
        <taxon>Ostracoda</taxon>
        <taxon>Podocopa</taxon>
        <taxon>Podocopida</taxon>
        <taxon>Cypridocopina</taxon>
        <taxon>Cypridoidea</taxon>
        <taxon>Cyprididae</taxon>
        <taxon>Notodromas</taxon>
    </lineage>
</organism>
<keyword evidence="9 10" id="KW-0275">Fatty acid biosynthesis</keyword>
<reference evidence="11" key="1">
    <citation type="submission" date="2020-11" db="EMBL/GenBank/DDBJ databases">
        <authorList>
            <person name="Tran Van P."/>
        </authorList>
    </citation>
    <scope>NUCLEOTIDE SEQUENCE</scope>
</reference>